<dbReference type="GO" id="GO:0016491">
    <property type="term" value="F:oxidoreductase activity"/>
    <property type="evidence" value="ECO:0007669"/>
    <property type="project" value="InterPro"/>
</dbReference>
<reference evidence="2" key="1">
    <citation type="journal article" date="2021" name="Sci. Rep.">
        <title>Diploid genomic architecture of Nitzschia inconspicua, an elite biomass production diatom.</title>
        <authorList>
            <person name="Oliver A."/>
            <person name="Podell S."/>
            <person name="Pinowska A."/>
            <person name="Traller J.C."/>
            <person name="Smith S.R."/>
            <person name="McClure R."/>
            <person name="Beliaev A."/>
            <person name="Bohutskyi P."/>
            <person name="Hill E.A."/>
            <person name="Rabines A."/>
            <person name="Zheng H."/>
            <person name="Allen L.Z."/>
            <person name="Kuo A."/>
            <person name="Grigoriev I.V."/>
            <person name="Allen A.E."/>
            <person name="Hazlebeck D."/>
            <person name="Allen E.E."/>
        </authorList>
    </citation>
    <scope>NUCLEOTIDE SEQUENCE</scope>
    <source>
        <strain evidence="2">Hildebrandi</strain>
    </source>
</reference>
<feature type="domain" description="NADP-dependent oxidoreductase" evidence="1">
    <location>
        <begin position="74"/>
        <end position="357"/>
    </location>
</feature>
<dbReference type="InterPro" id="IPR023210">
    <property type="entry name" value="NADP_OxRdtase_dom"/>
</dbReference>
<protein>
    <submittedName>
        <fullName evidence="2">D-arabinose 1-dehydrogenase</fullName>
    </submittedName>
</protein>
<dbReference type="AlphaFoldDB" id="A0A9K3KFM1"/>
<dbReference type="OrthoDB" id="243313at2759"/>
<proteinExistence type="predicted"/>
<dbReference type="PANTHER" id="PTHR42686">
    <property type="entry name" value="GH17980P-RELATED"/>
    <property type="match status" value="1"/>
</dbReference>
<dbReference type="Proteomes" id="UP000693970">
    <property type="component" value="Unassembled WGS sequence"/>
</dbReference>
<sequence>MVSLTVPRRDFGRSFKNEDYDHLSIPATVPIIGLGCSSFSTFFWTDEEATQNKGKDKFNAATLQRDHLIVQGWIATIHHAIMECGINLLDTAPWYGHGTSEIVVGWALQDLLTGETQKIKRDDICINTKVGRYEADPRHQFDFSRDMTLASAQRSLQRLGGKQLIGCIDVLQLHDPEFSPTLELLLEETIPAMVECRSKGWCKALGLTGYPLEVQYQLFQATLEKYGKETAPKIWDQALTYCHFNLHDSSLVNRRIVGDPNKEASNRELTPFADMCYEHNLGLLAAAPLSMGLLTNNELAEWHPALGSKLEQACRSAAKICKANLVDIATLALLYAMSHPKVPCTILGMKDIQQVDAASSLARRFAVVDWNMPNLTQQDVLQQVLTEVEWEVMKILNDKQNGPFAGLEGKGQDDDFTPLYQWDGVKEAHKFWKAIPEASFEEWQWRQT</sequence>
<accession>A0A9K3KFM1</accession>
<evidence type="ECO:0000259" key="1">
    <source>
        <dbReference type="Pfam" id="PF00248"/>
    </source>
</evidence>
<dbReference type="Pfam" id="PF00248">
    <property type="entry name" value="Aldo_ket_red"/>
    <property type="match status" value="1"/>
</dbReference>
<dbReference type="InterPro" id="IPR020471">
    <property type="entry name" value="AKR"/>
</dbReference>
<comment type="caution">
    <text evidence="2">The sequence shown here is derived from an EMBL/GenBank/DDBJ whole genome shotgun (WGS) entry which is preliminary data.</text>
</comment>
<reference evidence="2" key="2">
    <citation type="submission" date="2021-04" db="EMBL/GenBank/DDBJ databases">
        <authorList>
            <person name="Podell S."/>
        </authorList>
    </citation>
    <scope>NUCLEOTIDE SEQUENCE</scope>
    <source>
        <strain evidence="2">Hildebrandi</strain>
    </source>
</reference>
<gene>
    <name evidence="2" type="ORF">IV203_007469</name>
</gene>
<keyword evidence="3" id="KW-1185">Reference proteome</keyword>
<dbReference type="GO" id="GO:0005829">
    <property type="term" value="C:cytosol"/>
    <property type="evidence" value="ECO:0007669"/>
    <property type="project" value="TreeGrafter"/>
</dbReference>
<evidence type="ECO:0000313" key="2">
    <source>
        <dbReference type="EMBL" id="KAG7342376.1"/>
    </source>
</evidence>
<dbReference type="PANTHER" id="PTHR42686:SF1">
    <property type="entry name" value="GH17980P-RELATED"/>
    <property type="match status" value="1"/>
</dbReference>
<evidence type="ECO:0000313" key="3">
    <source>
        <dbReference type="Proteomes" id="UP000693970"/>
    </source>
</evidence>
<dbReference type="EMBL" id="JAGRRH010000025">
    <property type="protein sequence ID" value="KAG7342376.1"/>
    <property type="molecule type" value="Genomic_DNA"/>
</dbReference>
<name>A0A9K3KFM1_9STRA</name>
<organism evidence="2 3">
    <name type="scientific">Nitzschia inconspicua</name>
    <dbReference type="NCBI Taxonomy" id="303405"/>
    <lineage>
        <taxon>Eukaryota</taxon>
        <taxon>Sar</taxon>
        <taxon>Stramenopiles</taxon>
        <taxon>Ochrophyta</taxon>
        <taxon>Bacillariophyta</taxon>
        <taxon>Bacillariophyceae</taxon>
        <taxon>Bacillariophycidae</taxon>
        <taxon>Bacillariales</taxon>
        <taxon>Bacillariaceae</taxon>
        <taxon>Nitzschia</taxon>
    </lineage>
</organism>